<protein>
    <submittedName>
        <fullName evidence="2">Uncharacterized protein</fullName>
    </submittedName>
</protein>
<keyword evidence="1" id="KW-0812">Transmembrane</keyword>
<proteinExistence type="predicted"/>
<dbReference type="Proteomes" id="UP001501323">
    <property type="component" value="Unassembled WGS sequence"/>
</dbReference>
<keyword evidence="3" id="KW-1185">Reference proteome</keyword>
<dbReference type="RefSeq" id="WP_345294513.1">
    <property type="nucleotide sequence ID" value="NZ_BAABJY010000001.1"/>
</dbReference>
<dbReference type="EMBL" id="BAABJY010000001">
    <property type="protein sequence ID" value="GAA4861151.1"/>
    <property type="molecule type" value="Genomic_DNA"/>
</dbReference>
<accession>A0ABP9DZC9</accession>
<keyword evidence="1" id="KW-0472">Membrane</keyword>
<evidence type="ECO:0000256" key="1">
    <source>
        <dbReference type="SAM" id="Phobius"/>
    </source>
</evidence>
<gene>
    <name evidence="2" type="ORF">GCM10023332_11480</name>
</gene>
<keyword evidence="1" id="KW-1133">Transmembrane helix</keyword>
<evidence type="ECO:0000313" key="2">
    <source>
        <dbReference type="EMBL" id="GAA4861151.1"/>
    </source>
</evidence>
<reference evidence="3" key="1">
    <citation type="journal article" date="2019" name="Int. J. Syst. Evol. Microbiol.">
        <title>The Global Catalogue of Microorganisms (GCM) 10K type strain sequencing project: providing services to taxonomists for standard genome sequencing and annotation.</title>
        <authorList>
            <consortium name="The Broad Institute Genomics Platform"/>
            <consortium name="The Broad Institute Genome Sequencing Center for Infectious Disease"/>
            <person name="Wu L."/>
            <person name="Ma J."/>
        </authorList>
    </citation>
    <scope>NUCLEOTIDE SEQUENCE [LARGE SCALE GENOMIC DNA]</scope>
    <source>
        <strain evidence="3">JCM 18392</strain>
    </source>
</reference>
<feature type="transmembrane region" description="Helical" evidence="1">
    <location>
        <begin position="6"/>
        <end position="24"/>
    </location>
</feature>
<name>A0ABP9DZC9_9GAMM</name>
<comment type="caution">
    <text evidence="2">The sequence shown here is derived from an EMBL/GenBank/DDBJ whole genome shotgun (WGS) entry which is preliminary data.</text>
</comment>
<sequence>MLETLAFTLIVVAIAVVFLYVRQLQNVVAYAKARRLKICNMQYNNVYQIYSDFSFLSALFSGSACADVPDGELRQRLIGLRRLLIAQLSIGFVVFFLVAGVAASQSPHGPLPPNNSFKPNPHQGGAQVRAFGYICTRSPPCCGSA</sequence>
<evidence type="ECO:0000313" key="3">
    <source>
        <dbReference type="Proteomes" id="UP001501323"/>
    </source>
</evidence>
<feature type="transmembrane region" description="Helical" evidence="1">
    <location>
        <begin position="83"/>
        <end position="103"/>
    </location>
</feature>
<organism evidence="2 3">
    <name type="scientific">Luteimonas vadosa</name>
    <dbReference type="NCBI Taxonomy" id="1165507"/>
    <lineage>
        <taxon>Bacteria</taxon>
        <taxon>Pseudomonadati</taxon>
        <taxon>Pseudomonadota</taxon>
        <taxon>Gammaproteobacteria</taxon>
        <taxon>Lysobacterales</taxon>
        <taxon>Lysobacteraceae</taxon>
        <taxon>Luteimonas</taxon>
    </lineage>
</organism>